<name>A0A0P9D926_9CHLR</name>
<evidence type="ECO:0000313" key="4">
    <source>
        <dbReference type="Proteomes" id="UP000050509"/>
    </source>
</evidence>
<proteinExistence type="inferred from homology"/>
<evidence type="ECO:0000313" key="3">
    <source>
        <dbReference type="EMBL" id="KPV54251.1"/>
    </source>
</evidence>
<dbReference type="NCBIfam" id="TIGR00051">
    <property type="entry name" value="YbgC/FadM family acyl-CoA thioesterase"/>
    <property type="match status" value="1"/>
</dbReference>
<evidence type="ECO:0000256" key="2">
    <source>
        <dbReference type="ARBA" id="ARBA00022801"/>
    </source>
</evidence>
<dbReference type="EMBL" id="LJCR01000087">
    <property type="protein sequence ID" value="KPV54251.1"/>
    <property type="molecule type" value="Genomic_DNA"/>
</dbReference>
<gene>
    <name evidence="3" type="ORF">SE17_04930</name>
</gene>
<dbReference type="PIRSF" id="PIRSF003230">
    <property type="entry name" value="YbgC"/>
    <property type="match status" value="1"/>
</dbReference>
<dbReference type="Gene3D" id="3.10.129.10">
    <property type="entry name" value="Hotdog Thioesterase"/>
    <property type="match status" value="1"/>
</dbReference>
<dbReference type="SUPFAM" id="SSF54637">
    <property type="entry name" value="Thioesterase/thiol ester dehydrase-isomerase"/>
    <property type="match status" value="1"/>
</dbReference>
<dbReference type="PANTHER" id="PTHR31793">
    <property type="entry name" value="4-HYDROXYBENZOYL-COA THIOESTERASE FAMILY MEMBER"/>
    <property type="match status" value="1"/>
</dbReference>
<comment type="caution">
    <text evidence="3">The sequence shown here is derived from an EMBL/GenBank/DDBJ whole genome shotgun (WGS) entry which is preliminary data.</text>
</comment>
<dbReference type="InterPro" id="IPR050563">
    <property type="entry name" value="4-hydroxybenzoyl-CoA_TE"/>
</dbReference>
<reference evidence="3 4" key="1">
    <citation type="submission" date="2015-09" db="EMBL/GenBank/DDBJ databases">
        <title>Draft genome sequence of Kouleothrix aurantiaca JCM 19913.</title>
        <authorList>
            <person name="Hemp J."/>
        </authorList>
    </citation>
    <scope>NUCLEOTIDE SEQUENCE [LARGE SCALE GENOMIC DNA]</scope>
    <source>
        <strain evidence="3 4">COM-B</strain>
    </source>
</reference>
<dbReference type="InterPro" id="IPR029069">
    <property type="entry name" value="HotDog_dom_sf"/>
</dbReference>
<accession>A0A0P9D926</accession>
<evidence type="ECO:0000256" key="1">
    <source>
        <dbReference type="ARBA" id="ARBA00005953"/>
    </source>
</evidence>
<keyword evidence="2" id="KW-0378">Hydrolase</keyword>
<sequence length="141" mass="15853">MPEPLATEITVRARYAETDAMGVVHHASYIVWLEEGRTELFRALGLPYADLEAAGYFVLLTDVQARYLSPARYDDRVIVRAEVAELRSRQIVFAYTLRMAESGTPLLSARSEHVLVARATGRPARWPPEVLERLRSVSGPK</sequence>
<dbReference type="Pfam" id="PF13279">
    <property type="entry name" value="4HBT_2"/>
    <property type="match status" value="1"/>
</dbReference>
<dbReference type="AlphaFoldDB" id="A0A0P9D926"/>
<comment type="similarity">
    <text evidence="1">Belongs to the 4-hydroxybenzoyl-CoA thioesterase family.</text>
</comment>
<dbReference type="Proteomes" id="UP000050509">
    <property type="component" value="Unassembled WGS sequence"/>
</dbReference>
<keyword evidence="4" id="KW-1185">Reference proteome</keyword>
<dbReference type="CDD" id="cd00586">
    <property type="entry name" value="4HBT"/>
    <property type="match status" value="1"/>
</dbReference>
<dbReference type="PATRIC" id="fig|186479.3.peg.10568"/>
<dbReference type="GO" id="GO:0047617">
    <property type="term" value="F:fatty acyl-CoA hydrolase activity"/>
    <property type="evidence" value="ECO:0007669"/>
    <property type="project" value="TreeGrafter"/>
</dbReference>
<organism evidence="3 4">
    <name type="scientific">Kouleothrix aurantiaca</name>
    <dbReference type="NCBI Taxonomy" id="186479"/>
    <lineage>
        <taxon>Bacteria</taxon>
        <taxon>Bacillati</taxon>
        <taxon>Chloroflexota</taxon>
        <taxon>Chloroflexia</taxon>
        <taxon>Chloroflexales</taxon>
        <taxon>Roseiflexineae</taxon>
        <taxon>Roseiflexaceae</taxon>
        <taxon>Kouleothrix</taxon>
    </lineage>
</organism>
<protein>
    <submittedName>
        <fullName evidence="3">Uncharacterized protein</fullName>
    </submittedName>
</protein>
<dbReference type="PANTHER" id="PTHR31793:SF27">
    <property type="entry name" value="NOVEL THIOESTERASE SUPERFAMILY DOMAIN AND SAPOSIN A-TYPE DOMAIN CONTAINING PROTEIN (0610012H03RIK)"/>
    <property type="match status" value="1"/>
</dbReference>
<dbReference type="InterPro" id="IPR006684">
    <property type="entry name" value="YbgC/YbaW"/>
</dbReference>